<evidence type="ECO:0000313" key="2">
    <source>
        <dbReference type="Proteomes" id="UP000634136"/>
    </source>
</evidence>
<keyword evidence="2" id="KW-1185">Reference proteome</keyword>
<reference evidence="1" key="1">
    <citation type="submission" date="2020-09" db="EMBL/GenBank/DDBJ databases">
        <title>Genome-Enabled Discovery of Anthraquinone Biosynthesis in Senna tora.</title>
        <authorList>
            <person name="Kang S.-H."/>
            <person name="Pandey R.P."/>
            <person name="Lee C.-M."/>
            <person name="Sim J.-S."/>
            <person name="Jeong J.-T."/>
            <person name="Choi B.-S."/>
            <person name="Jung M."/>
            <person name="Ginzburg D."/>
            <person name="Zhao K."/>
            <person name="Won S.Y."/>
            <person name="Oh T.-J."/>
            <person name="Yu Y."/>
            <person name="Kim N.-H."/>
            <person name="Lee O.R."/>
            <person name="Lee T.-H."/>
            <person name="Bashyal P."/>
            <person name="Kim T.-S."/>
            <person name="Lee W.-H."/>
            <person name="Kawkins C."/>
            <person name="Kim C.-K."/>
            <person name="Kim J.S."/>
            <person name="Ahn B.O."/>
            <person name="Rhee S.Y."/>
            <person name="Sohng J.K."/>
        </authorList>
    </citation>
    <scope>NUCLEOTIDE SEQUENCE</scope>
    <source>
        <tissue evidence="1">Leaf</tissue>
    </source>
</reference>
<name>A0A834TEG4_9FABA</name>
<proteinExistence type="predicted"/>
<accession>A0A834TEG4</accession>
<dbReference type="EMBL" id="JAAIUW010000009">
    <property type="protein sequence ID" value="KAF7815669.1"/>
    <property type="molecule type" value="Genomic_DNA"/>
</dbReference>
<organism evidence="1 2">
    <name type="scientific">Senna tora</name>
    <dbReference type="NCBI Taxonomy" id="362788"/>
    <lineage>
        <taxon>Eukaryota</taxon>
        <taxon>Viridiplantae</taxon>
        <taxon>Streptophyta</taxon>
        <taxon>Embryophyta</taxon>
        <taxon>Tracheophyta</taxon>
        <taxon>Spermatophyta</taxon>
        <taxon>Magnoliopsida</taxon>
        <taxon>eudicotyledons</taxon>
        <taxon>Gunneridae</taxon>
        <taxon>Pentapetalae</taxon>
        <taxon>rosids</taxon>
        <taxon>fabids</taxon>
        <taxon>Fabales</taxon>
        <taxon>Fabaceae</taxon>
        <taxon>Caesalpinioideae</taxon>
        <taxon>Cassia clade</taxon>
        <taxon>Senna</taxon>
    </lineage>
</organism>
<gene>
    <name evidence="1" type="ORF">G2W53_029638</name>
</gene>
<protein>
    <submittedName>
        <fullName evidence="1">Uncharacterized protein</fullName>
    </submittedName>
</protein>
<sequence>MRDCIIQRKVRESVRECSFFGHLSRKMLSFASSYLPRLPLVGHAFLFDWFSRALH</sequence>
<comment type="caution">
    <text evidence="1">The sequence shown here is derived from an EMBL/GenBank/DDBJ whole genome shotgun (WGS) entry which is preliminary data.</text>
</comment>
<evidence type="ECO:0000313" key="1">
    <source>
        <dbReference type="EMBL" id="KAF7815669.1"/>
    </source>
</evidence>
<dbReference type="Proteomes" id="UP000634136">
    <property type="component" value="Unassembled WGS sequence"/>
</dbReference>
<dbReference type="AlphaFoldDB" id="A0A834TEG4"/>